<evidence type="ECO:0000313" key="8">
    <source>
        <dbReference type="EMBL" id="CAH0554766.1"/>
    </source>
</evidence>
<dbReference type="AlphaFoldDB" id="A0A9P0B411"/>
<evidence type="ECO:0000256" key="4">
    <source>
        <dbReference type="ARBA" id="ARBA00022989"/>
    </source>
</evidence>
<evidence type="ECO:0000256" key="5">
    <source>
        <dbReference type="ARBA" id="ARBA00023136"/>
    </source>
</evidence>
<accession>A0A9P0B411</accession>
<dbReference type="InterPro" id="IPR057282">
    <property type="entry name" value="RETREG1-3-like_RHD"/>
</dbReference>
<dbReference type="PROSITE" id="PS50845">
    <property type="entry name" value="RETICULON"/>
    <property type="match status" value="1"/>
</dbReference>
<evidence type="ECO:0000313" key="9">
    <source>
        <dbReference type="Proteomes" id="UP001154078"/>
    </source>
</evidence>
<dbReference type="InterPro" id="IPR052114">
    <property type="entry name" value="ER_autophagy_membrane_reg"/>
</dbReference>
<feature type="transmembrane region" description="Helical" evidence="6">
    <location>
        <begin position="165"/>
        <end position="182"/>
    </location>
</feature>
<evidence type="ECO:0000256" key="3">
    <source>
        <dbReference type="ARBA" id="ARBA00022824"/>
    </source>
</evidence>
<dbReference type="InterPro" id="IPR003388">
    <property type="entry name" value="Reticulon"/>
</dbReference>
<proteinExistence type="predicted"/>
<reference evidence="8" key="1">
    <citation type="submission" date="2021-12" db="EMBL/GenBank/DDBJ databases">
        <authorList>
            <person name="King R."/>
        </authorList>
    </citation>
    <scope>NUCLEOTIDE SEQUENCE</scope>
</reference>
<protein>
    <recommendedName>
        <fullName evidence="7">Reticulon domain-containing protein</fullName>
    </recommendedName>
</protein>
<evidence type="ECO:0000259" key="7">
    <source>
        <dbReference type="PROSITE" id="PS50845"/>
    </source>
</evidence>
<gene>
    <name evidence="8" type="ORF">MELIAE_LOCUS6281</name>
</gene>
<keyword evidence="3" id="KW-0256">Endoplasmic reticulum</keyword>
<dbReference type="Pfam" id="PF24456">
    <property type="entry name" value="RHD_RETREG1-3"/>
    <property type="match status" value="1"/>
</dbReference>
<evidence type="ECO:0000256" key="2">
    <source>
        <dbReference type="ARBA" id="ARBA00022692"/>
    </source>
</evidence>
<name>A0A9P0B411_BRAAE</name>
<dbReference type="GO" id="GO:0005789">
    <property type="term" value="C:endoplasmic reticulum membrane"/>
    <property type="evidence" value="ECO:0007669"/>
    <property type="project" value="UniProtKB-SubCell"/>
</dbReference>
<dbReference type="PANTHER" id="PTHR20952">
    <property type="entry name" value="ADP-RIBOSYLATION-LIKE FACTOR 6-INTERACTING PROTEIN"/>
    <property type="match status" value="1"/>
</dbReference>
<keyword evidence="2 6" id="KW-0812">Transmembrane</keyword>
<keyword evidence="4 6" id="KW-1133">Transmembrane helix</keyword>
<dbReference type="EMBL" id="OV121135">
    <property type="protein sequence ID" value="CAH0554766.1"/>
    <property type="molecule type" value="Genomic_DNA"/>
</dbReference>
<dbReference type="PANTHER" id="PTHR20952:SF0">
    <property type="entry name" value="ADP-RIBOSYLATION FACTOR-LIKE PROTEIN 6-INTERACTING PROTEIN 1"/>
    <property type="match status" value="1"/>
</dbReference>
<sequence>MSDEETEKNIEHLVGDSCTKNNSDNACNLKFDYKIRFPHSMEAQIRRMRLSLEGCKELVLKIYSVLLWEKHWHSTAIIGGSTILFMLIWLCDPNVLTIISLLGLLFTVCDYVLPSIVSTLYKNEQWTPNKQKQLEDICTNIVLYKTKTELLLTSFYKMRVSNSKVYFSVTIITLSLLAWIGGSFNNLFLTYMATTFVLLIPGMSSSGMLNKWSDSLQKVFTDLVENAKSKVGQKKVE</sequence>
<keyword evidence="5 6" id="KW-0472">Membrane</keyword>
<dbReference type="OrthoDB" id="6416122at2759"/>
<keyword evidence="9" id="KW-1185">Reference proteome</keyword>
<comment type="subcellular location">
    <subcellularLocation>
        <location evidence="1">Endoplasmic reticulum membrane</location>
        <topology evidence="1">Multi-pass membrane protein</topology>
    </subcellularLocation>
</comment>
<evidence type="ECO:0000256" key="6">
    <source>
        <dbReference type="SAM" id="Phobius"/>
    </source>
</evidence>
<evidence type="ECO:0000256" key="1">
    <source>
        <dbReference type="ARBA" id="ARBA00004477"/>
    </source>
</evidence>
<feature type="transmembrane region" description="Helical" evidence="6">
    <location>
        <begin position="71"/>
        <end position="89"/>
    </location>
</feature>
<organism evidence="8 9">
    <name type="scientific">Brassicogethes aeneus</name>
    <name type="common">Rape pollen beetle</name>
    <name type="synonym">Meligethes aeneus</name>
    <dbReference type="NCBI Taxonomy" id="1431903"/>
    <lineage>
        <taxon>Eukaryota</taxon>
        <taxon>Metazoa</taxon>
        <taxon>Ecdysozoa</taxon>
        <taxon>Arthropoda</taxon>
        <taxon>Hexapoda</taxon>
        <taxon>Insecta</taxon>
        <taxon>Pterygota</taxon>
        <taxon>Neoptera</taxon>
        <taxon>Endopterygota</taxon>
        <taxon>Coleoptera</taxon>
        <taxon>Polyphaga</taxon>
        <taxon>Cucujiformia</taxon>
        <taxon>Nitidulidae</taxon>
        <taxon>Meligethinae</taxon>
        <taxon>Brassicogethes</taxon>
    </lineage>
</organism>
<feature type="transmembrane region" description="Helical" evidence="6">
    <location>
        <begin position="95"/>
        <end position="113"/>
    </location>
</feature>
<feature type="transmembrane region" description="Helical" evidence="6">
    <location>
        <begin position="188"/>
        <end position="209"/>
    </location>
</feature>
<feature type="domain" description="Reticulon" evidence="7">
    <location>
        <begin position="62"/>
        <end position="201"/>
    </location>
</feature>
<dbReference type="Proteomes" id="UP001154078">
    <property type="component" value="Chromosome 4"/>
</dbReference>